<feature type="domain" description="N-acetyltransferase" evidence="4">
    <location>
        <begin position="210"/>
        <end position="341"/>
    </location>
</feature>
<reference evidence="5" key="1">
    <citation type="journal article" date="2021" name="Antonie Van Leeuwenhoek">
        <title>Draft genome and description of Waterburya agarophytonicola gen. nov. sp. nov. (Pleurocapsales, Cyanobacteria): a seaweed symbiont.</title>
        <authorList>
            <person name="Bonthond G."/>
            <person name="Shalygin S."/>
            <person name="Bayer T."/>
            <person name="Weinberger F."/>
        </authorList>
    </citation>
    <scope>NUCLEOTIDE SEQUENCE</scope>
    <source>
        <strain evidence="5">KI4</strain>
    </source>
</reference>
<dbReference type="PROSITE" id="PS51186">
    <property type="entry name" value="GNAT"/>
    <property type="match status" value="1"/>
</dbReference>
<dbReference type="SMART" id="SM00028">
    <property type="entry name" value="TPR"/>
    <property type="match status" value="4"/>
</dbReference>
<evidence type="ECO:0000256" key="3">
    <source>
        <dbReference type="PROSITE-ProRule" id="PRU00339"/>
    </source>
</evidence>
<dbReference type="InterPro" id="IPR000182">
    <property type="entry name" value="GNAT_dom"/>
</dbReference>
<dbReference type="SUPFAM" id="SSF55729">
    <property type="entry name" value="Acyl-CoA N-acyltransferases (Nat)"/>
    <property type="match status" value="1"/>
</dbReference>
<dbReference type="PROSITE" id="PS50005">
    <property type="entry name" value="TPR"/>
    <property type="match status" value="2"/>
</dbReference>
<keyword evidence="1" id="KW-0808">Transferase</keyword>
<organism evidence="5 6">
    <name type="scientific">Waterburya agarophytonicola KI4</name>
    <dbReference type="NCBI Taxonomy" id="2874699"/>
    <lineage>
        <taxon>Bacteria</taxon>
        <taxon>Bacillati</taxon>
        <taxon>Cyanobacteriota</taxon>
        <taxon>Cyanophyceae</taxon>
        <taxon>Pleurocapsales</taxon>
        <taxon>Hyellaceae</taxon>
        <taxon>Waterburya</taxon>
        <taxon>Waterburya agarophytonicola</taxon>
    </lineage>
</organism>
<proteinExistence type="predicted"/>
<dbReference type="InterPro" id="IPR016181">
    <property type="entry name" value="Acyl_CoA_acyltransferase"/>
</dbReference>
<feature type="repeat" description="TPR" evidence="3">
    <location>
        <begin position="7"/>
        <end position="40"/>
    </location>
</feature>
<dbReference type="InterPro" id="IPR045039">
    <property type="entry name" value="NSI-like"/>
</dbReference>
<keyword evidence="6" id="KW-1185">Reference proteome</keyword>
<sequence>EIDPDFFWSWHNLGDALTKLQQWDRAVLVYRRAVEIDPDFFWSWHNLGDALTKLQQWDRAIAVYLQAIMLQSDRQVVYQKLGTVFKQRGSLKDSIRDYRQLIQSGDRDNIYRNLKTNPETLLAIAEALVIEHQTHAGIVLYYMALEIQSDRPAILVKLAELLQQQNQLQKDIASNQSTLQSELLTRQQSNIIAQAKPDNIPGEIIVQHNCSISPEQLEDLFSTVGWSRRPLDRVKQSLDRSFGYVAAWHIYGEKESLIGFARAVSDGVFHATLLDILVAPRFQQRGLGKKIVLALIEQLQQSQINDITLFASPHIVDFYHKLGFVSQPKNLQWMLWGGGDR</sequence>
<dbReference type="CDD" id="cd04301">
    <property type="entry name" value="NAT_SF"/>
    <property type="match status" value="1"/>
</dbReference>
<dbReference type="Pfam" id="PF13414">
    <property type="entry name" value="TPR_11"/>
    <property type="match status" value="1"/>
</dbReference>
<dbReference type="Pfam" id="PF00583">
    <property type="entry name" value="Acetyltransf_1"/>
    <property type="match status" value="1"/>
</dbReference>
<gene>
    <name evidence="5" type="ORF">I4641_10835</name>
</gene>
<dbReference type="Gene3D" id="1.25.40.10">
    <property type="entry name" value="Tetratricopeptide repeat domain"/>
    <property type="match status" value="1"/>
</dbReference>
<dbReference type="Proteomes" id="UP000729733">
    <property type="component" value="Unassembled WGS sequence"/>
</dbReference>
<comment type="caution">
    <text evidence="5">The sequence shown here is derived from an EMBL/GenBank/DDBJ whole genome shotgun (WGS) entry which is preliminary data.</text>
</comment>
<evidence type="ECO:0000256" key="2">
    <source>
        <dbReference type="ARBA" id="ARBA00023315"/>
    </source>
</evidence>
<keyword evidence="3" id="KW-0802">TPR repeat</keyword>
<dbReference type="Gene3D" id="3.40.630.30">
    <property type="match status" value="1"/>
</dbReference>
<dbReference type="GO" id="GO:0005737">
    <property type="term" value="C:cytoplasm"/>
    <property type="evidence" value="ECO:0007669"/>
    <property type="project" value="TreeGrafter"/>
</dbReference>
<dbReference type="EMBL" id="JADWDC010000023">
    <property type="protein sequence ID" value="MCC0177472.1"/>
    <property type="molecule type" value="Genomic_DNA"/>
</dbReference>
<name>A0A964BRL3_9CYAN</name>
<dbReference type="InterPro" id="IPR011990">
    <property type="entry name" value="TPR-like_helical_dom_sf"/>
</dbReference>
<accession>A0A964BRL3</accession>
<dbReference type="GO" id="GO:0008080">
    <property type="term" value="F:N-acetyltransferase activity"/>
    <property type="evidence" value="ECO:0007669"/>
    <property type="project" value="InterPro"/>
</dbReference>
<evidence type="ECO:0000313" key="5">
    <source>
        <dbReference type="EMBL" id="MCC0177472.1"/>
    </source>
</evidence>
<evidence type="ECO:0000256" key="1">
    <source>
        <dbReference type="ARBA" id="ARBA00022679"/>
    </source>
</evidence>
<dbReference type="InterPro" id="IPR019734">
    <property type="entry name" value="TPR_rpt"/>
</dbReference>
<feature type="non-terminal residue" evidence="5">
    <location>
        <position position="1"/>
    </location>
</feature>
<dbReference type="PANTHER" id="PTHR43626:SF4">
    <property type="entry name" value="GCN5-RELATED N-ACETYLTRANSFERASE 2, CHLOROPLASTIC"/>
    <property type="match status" value="1"/>
</dbReference>
<protein>
    <submittedName>
        <fullName evidence="5">GNAT family N-acetyltransferase</fullName>
    </submittedName>
</protein>
<dbReference type="RefSeq" id="WP_229640537.1">
    <property type="nucleotide sequence ID" value="NZ_JADWDC010000023.1"/>
</dbReference>
<keyword evidence="2" id="KW-0012">Acyltransferase</keyword>
<evidence type="ECO:0000259" key="4">
    <source>
        <dbReference type="PROSITE" id="PS51186"/>
    </source>
</evidence>
<dbReference type="PANTHER" id="PTHR43626">
    <property type="entry name" value="ACYL-COA N-ACYLTRANSFERASE"/>
    <property type="match status" value="1"/>
</dbReference>
<feature type="repeat" description="TPR" evidence="3">
    <location>
        <begin position="41"/>
        <end position="74"/>
    </location>
</feature>
<dbReference type="AlphaFoldDB" id="A0A964BRL3"/>
<evidence type="ECO:0000313" key="6">
    <source>
        <dbReference type="Proteomes" id="UP000729733"/>
    </source>
</evidence>
<dbReference type="SUPFAM" id="SSF48452">
    <property type="entry name" value="TPR-like"/>
    <property type="match status" value="1"/>
</dbReference>